<sequence>MYADLYIILILLTLLNTVQTWFQRDRENVLTRKEKSCVFPTVHQRKAMYECQHSSVSAPTEVFHSSGSVKAIWWCALTDNFDHYPEWRVCPETASTYAGNKPGHTCHFPFIYKNKLQTTCVRGGGKLHFADSKDTVPTDNGRSGYWWCATTANFDRDGQWTKCRPQHAQQLPCHFSQQTHTAGGLVRGIHHECQPFVGHWVCRTELDQLRECPRRPLAQADLKPDSEGGNDPGFPCHLPFQASLPMLSPGGQWIGQPRRRNVTGCLPGTAQTTNRPESIYPPWIGYWCSTTADFDENKLWTRCSVKSDRTDAIKTQFRMNGMTNLAELWTYMAWLSVFSEEERGKIHSPGQVYSQEFQQSLTEVERQRIEWDVGISENRIDDEIQWWTWLAPFWWTSYKSNHTNWPISMAPSHTEDGEDAQKNPLSHGFQLPRWVEAWTSAGWSNFGQSMGKRWNRIKTLVRAGWNRSWSVAFALGFTTAVGVGLITVGMFLICIDTHKRKQLIRLLDCKSGKSRGQMFIPEDSLLSIANCDPIYTPLTDHPPDYPPCTLPVSIQDVCPANAECQSDSSKIALRSNSVLSSTQRHPRSKFDGLEILDHADVFFKTANSYQSFTRTPCWPNPELNCACYQRQLRQALEVLLSTIRKSEVREELRESVYNLQYLTHSLLDRRTVLNPSCVCLSTLRESNRSTPVAYPTHSVDTDLTNDPVQPTAPPPSYEQLSNSD</sequence>
<dbReference type="Gene3D" id="2.10.10.10">
    <property type="entry name" value="Fibronectin, type II, collagen-binding"/>
    <property type="match status" value="3"/>
</dbReference>
<evidence type="ECO:0000256" key="1">
    <source>
        <dbReference type="ARBA" id="ARBA00004613"/>
    </source>
</evidence>
<dbReference type="SUPFAM" id="SSF57440">
    <property type="entry name" value="Kringle-like"/>
    <property type="match status" value="2"/>
</dbReference>
<evidence type="ECO:0000313" key="12">
    <source>
        <dbReference type="Proteomes" id="UP000822476"/>
    </source>
</evidence>
<dbReference type="PROSITE" id="PS51092">
    <property type="entry name" value="FN2_2"/>
    <property type="match status" value="2"/>
</dbReference>
<dbReference type="Pfam" id="PF00040">
    <property type="entry name" value="fn2"/>
    <property type="match status" value="1"/>
</dbReference>
<name>A0A8S9ZAT2_9TREM</name>
<proteinExistence type="inferred from homology"/>
<keyword evidence="9" id="KW-0732">Signal</keyword>
<evidence type="ECO:0000256" key="9">
    <source>
        <dbReference type="SAM" id="SignalP"/>
    </source>
</evidence>
<keyword evidence="8" id="KW-1133">Transmembrane helix</keyword>
<comment type="subcellular location">
    <subcellularLocation>
        <location evidence="1">Secreted</location>
    </subcellularLocation>
</comment>
<dbReference type="GO" id="GO:0009986">
    <property type="term" value="C:cell surface"/>
    <property type="evidence" value="ECO:0007669"/>
    <property type="project" value="TreeGrafter"/>
</dbReference>
<dbReference type="InterPro" id="IPR051666">
    <property type="entry name" value="SP_Capacitation_Regulator"/>
</dbReference>
<evidence type="ECO:0000256" key="8">
    <source>
        <dbReference type="SAM" id="Phobius"/>
    </source>
</evidence>
<dbReference type="GO" id="GO:0008201">
    <property type="term" value="F:heparin binding"/>
    <property type="evidence" value="ECO:0007669"/>
    <property type="project" value="TreeGrafter"/>
</dbReference>
<evidence type="ECO:0000256" key="2">
    <source>
        <dbReference type="ARBA" id="ARBA00010011"/>
    </source>
</evidence>
<dbReference type="SMART" id="SM00059">
    <property type="entry name" value="FN2"/>
    <property type="match status" value="2"/>
</dbReference>
<dbReference type="InterPro" id="IPR036943">
    <property type="entry name" value="FN_type2_sf"/>
</dbReference>
<keyword evidence="4" id="KW-0677">Repeat</keyword>
<comment type="caution">
    <text evidence="11">The sequence shown here is derived from an EMBL/GenBank/DDBJ whole genome shotgun (WGS) entry which is preliminary data.</text>
</comment>
<feature type="signal peptide" evidence="9">
    <location>
        <begin position="1"/>
        <end position="20"/>
    </location>
</feature>
<feature type="chain" id="PRO_5035743053" description="Fibronectin type-II domain-containing protein" evidence="9">
    <location>
        <begin position="21"/>
        <end position="724"/>
    </location>
</feature>
<feature type="transmembrane region" description="Helical" evidence="8">
    <location>
        <begin position="469"/>
        <end position="495"/>
    </location>
</feature>
<evidence type="ECO:0000259" key="10">
    <source>
        <dbReference type="PROSITE" id="PS51092"/>
    </source>
</evidence>
<dbReference type="PANTHER" id="PTHR22918">
    <property type="entry name" value="SEMINAL PLASMA PROTEIN"/>
    <property type="match status" value="1"/>
</dbReference>
<feature type="domain" description="Fibronectin type-II" evidence="10">
    <location>
        <begin position="101"/>
        <end position="165"/>
    </location>
</feature>
<evidence type="ECO:0000256" key="7">
    <source>
        <dbReference type="SAM" id="MobiDB-lite"/>
    </source>
</evidence>
<feature type="domain" description="Fibronectin type-II" evidence="10">
    <location>
        <begin position="32"/>
        <end position="92"/>
    </location>
</feature>
<dbReference type="OrthoDB" id="6228768at2759"/>
<keyword evidence="8" id="KW-0812">Transmembrane</keyword>
<keyword evidence="3" id="KW-0964">Secreted</keyword>
<organism evidence="11 12">
    <name type="scientific">Paragonimus skrjabini miyazakii</name>
    <dbReference type="NCBI Taxonomy" id="59628"/>
    <lineage>
        <taxon>Eukaryota</taxon>
        <taxon>Metazoa</taxon>
        <taxon>Spiralia</taxon>
        <taxon>Lophotrochozoa</taxon>
        <taxon>Platyhelminthes</taxon>
        <taxon>Trematoda</taxon>
        <taxon>Digenea</taxon>
        <taxon>Plagiorchiida</taxon>
        <taxon>Troglotremata</taxon>
        <taxon>Troglotrematidae</taxon>
        <taxon>Paragonimus</taxon>
    </lineage>
</organism>
<dbReference type="PANTHER" id="PTHR22918:SF1">
    <property type="entry name" value="FIBRONECTIN TYPE-II DOMAIN-CONTAINING PROTEIN"/>
    <property type="match status" value="1"/>
</dbReference>
<reference evidence="11" key="1">
    <citation type="submission" date="2019-07" db="EMBL/GenBank/DDBJ databases">
        <title>Annotation for the trematode Paragonimus miyazaki's.</title>
        <authorList>
            <person name="Choi Y.-J."/>
        </authorList>
    </citation>
    <scope>NUCLEOTIDE SEQUENCE</scope>
    <source>
        <strain evidence="11">Japan</strain>
    </source>
</reference>
<protein>
    <recommendedName>
        <fullName evidence="10">Fibronectin type-II domain-containing protein</fullName>
    </recommendedName>
</protein>
<dbReference type="EMBL" id="JTDE01000724">
    <property type="protein sequence ID" value="KAF7260507.1"/>
    <property type="molecule type" value="Genomic_DNA"/>
</dbReference>
<dbReference type="Proteomes" id="UP000822476">
    <property type="component" value="Unassembled WGS sequence"/>
</dbReference>
<dbReference type="InterPro" id="IPR013806">
    <property type="entry name" value="Kringle-like"/>
</dbReference>
<keyword evidence="8" id="KW-0472">Membrane</keyword>
<evidence type="ECO:0000256" key="5">
    <source>
        <dbReference type="ARBA" id="ARBA00023157"/>
    </source>
</evidence>
<feature type="region of interest" description="Disordered" evidence="7">
    <location>
        <begin position="690"/>
        <end position="724"/>
    </location>
</feature>
<dbReference type="GO" id="GO:0048240">
    <property type="term" value="P:sperm capacitation"/>
    <property type="evidence" value="ECO:0007669"/>
    <property type="project" value="TreeGrafter"/>
</dbReference>
<dbReference type="AlphaFoldDB" id="A0A8S9ZAT2"/>
<dbReference type="InterPro" id="IPR000562">
    <property type="entry name" value="FN_type2_dom"/>
</dbReference>
<gene>
    <name evidence="11" type="ORF">EG68_02162</name>
</gene>
<comment type="similarity">
    <text evidence="2">Belongs to the seminal plasma protein family.</text>
</comment>
<evidence type="ECO:0000256" key="4">
    <source>
        <dbReference type="ARBA" id="ARBA00022737"/>
    </source>
</evidence>
<evidence type="ECO:0000313" key="11">
    <source>
        <dbReference type="EMBL" id="KAF7260507.1"/>
    </source>
</evidence>
<evidence type="ECO:0000256" key="3">
    <source>
        <dbReference type="ARBA" id="ARBA00022525"/>
    </source>
</evidence>
<comment type="caution">
    <text evidence="6">Lacks conserved residue(s) required for the propagation of feature annotation.</text>
</comment>
<accession>A0A8S9ZAT2</accession>
<dbReference type="GO" id="GO:0005576">
    <property type="term" value="C:extracellular region"/>
    <property type="evidence" value="ECO:0007669"/>
    <property type="project" value="UniProtKB-SubCell"/>
</dbReference>
<evidence type="ECO:0000256" key="6">
    <source>
        <dbReference type="PROSITE-ProRule" id="PRU00479"/>
    </source>
</evidence>
<keyword evidence="12" id="KW-1185">Reference proteome</keyword>
<keyword evidence="5" id="KW-1015">Disulfide bond</keyword>